<dbReference type="GO" id="GO:0016477">
    <property type="term" value="P:cell migration"/>
    <property type="evidence" value="ECO:0007669"/>
    <property type="project" value="TreeGrafter"/>
</dbReference>
<feature type="region of interest" description="Disordered" evidence="8">
    <location>
        <begin position="167"/>
        <end position="199"/>
    </location>
</feature>
<dbReference type="GO" id="GO:0007020">
    <property type="term" value="P:microtubule nucleation"/>
    <property type="evidence" value="ECO:0007669"/>
    <property type="project" value="TreeGrafter"/>
</dbReference>
<proteinExistence type="inferred from homology"/>
<comment type="similarity">
    <text evidence="3">Belongs to the nudE family.</text>
</comment>
<feature type="compositionally biased region" description="Polar residues" evidence="8">
    <location>
        <begin position="180"/>
        <end position="199"/>
    </location>
</feature>
<dbReference type="PANTHER" id="PTHR10921:SF1">
    <property type="entry name" value="NUCLEAR DISTRIBUTION PROTEIN NUDE HOMOLOG"/>
    <property type="match status" value="1"/>
</dbReference>
<feature type="domain" description="NUDE" evidence="9">
    <location>
        <begin position="125"/>
        <end position="181"/>
    </location>
</feature>
<dbReference type="GO" id="GO:0005874">
    <property type="term" value="C:microtubule"/>
    <property type="evidence" value="ECO:0007669"/>
    <property type="project" value="UniProtKB-KW"/>
</dbReference>
<dbReference type="PANTHER" id="PTHR10921">
    <property type="entry name" value="NUCLEAR DISTRIBUTION PROTEIN NUDE HOMOLOG 1"/>
    <property type="match status" value="1"/>
</dbReference>
<organism evidence="10 11">
    <name type="scientific">Galendromus occidentalis</name>
    <name type="common">western predatory mite</name>
    <dbReference type="NCBI Taxonomy" id="34638"/>
    <lineage>
        <taxon>Eukaryota</taxon>
        <taxon>Metazoa</taxon>
        <taxon>Ecdysozoa</taxon>
        <taxon>Arthropoda</taxon>
        <taxon>Chelicerata</taxon>
        <taxon>Arachnida</taxon>
        <taxon>Acari</taxon>
        <taxon>Parasitiformes</taxon>
        <taxon>Mesostigmata</taxon>
        <taxon>Gamasina</taxon>
        <taxon>Phytoseioidea</taxon>
        <taxon>Phytoseiidae</taxon>
        <taxon>Typhlodrominae</taxon>
        <taxon>Galendromus</taxon>
    </lineage>
</organism>
<dbReference type="GO" id="GO:0007059">
    <property type="term" value="P:chromosome segregation"/>
    <property type="evidence" value="ECO:0007669"/>
    <property type="project" value="TreeGrafter"/>
</dbReference>
<dbReference type="Gene3D" id="6.10.250.1080">
    <property type="match status" value="1"/>
</dbReference>
<keyword evidence="6" id="KW-0175">Coiled coil</keyword>
<dbReference type="InterPro" id="IPR006964">
    <property type="entry name" value="NUDE_dom"/>
</dbReference>
<comment type="subcellular location">
    <subcellularLocation>
        <location evidence="2">Cytoplasm</location>
        <location evidence="2">Cytoskeleton</location>
        <location evidence="2">Microtubule organizing center</location>
        <location evidence="2">Centrosome</location>
    </subcellularLocation>
    <subcellularLocation>
        <location evidence="1">Cytoplasm</location>
        <location evidence="1">Cytoskeleton</location>
        <location evidence="1">Spindle</location>
    </subcellularLocation>
</comment>
<evidence type="ECO:0000313" key="10">
    <source>
        <dbReference type="Proteomes" id="UP000694867"/>
    </source>
</evidence>
<dbReference type="GO" id="GO:0000776">
    <property type="term" value="C:kinetochore"/>
    <property type="evidence" value="ECO:0007669"/>
    <property type="project" value="TreeGrafter"/>
</dbReference>
<evidence type="ECO:0000259" key="9">
    <source>
        <dbReference type="Pfam" id="PF04880"/>
    </source>
</evidence>
<dbReference type="GeneID" id="100900308"/>
<dbReference type="GO" id="GO:0008017">
    <property type="term" value="F:microtubule binding"/>
    <property type="evidence" value="ECO:0007669"/>
    <property type="project" value="InterPro"/>
</dbReference>
<dbReference type="GO" id="GO:0047496">
    <property type="term" value="P:vesicle transport along microtubule"/>
    <property type="evidence" value="ECO:0007669"/>
    <property type="project" value="TreeGrafter"/>
</dbReference>
<keyword evidence="4" id="KW-0963">Cytoplasm</keyword>
<evidence type="ECO:0000256" key="4">
    <source>
        <dbReference type="ARBA" id="ARBA00022490"/>
    </source>
</evidence>
<keyword evidence="10" id="KW-1185">Reference proteome</keyword>
<reference evidence="11" key="1">
    <citation type="submission" date="2025-08" db="UniProtKB">
        <authorList>
            <consortium name="RefSeq"/>
        </authorList>
    </citation>
    <scope>IDENTIFICATION</scope>
</reference>
<dbReference type="GO" id="GO:0005813">
    <property type="term" value="C:centrosome"/>
    <property type="evidence" value="ECO:0007669"/>
    <property type="project" value="UniProtKB-SubCell"/>
</dbReference>
<evidence type="ECO:0000313" key="11">
    <source>
        <dbReference type="RefSeq" id="XP_028967334.1"/>
    </source>
</evidence>
<keyword evidence="5" id="KW-0493">Microtubule</keyword>
<evidence type="ECO:0000256" key="3">
    <source>
        <dbReference type="ARBA" id="ARBA00007429"/>
    </source>
</evidence>
<evidence type="ECO:0000256" key="8">
    <source>
        <dbReference type="SAM" id="MobiDB-lite"/>
    </source>
</evidence>
<sequence length="199" mass="23677">MADRKFSSIQEEMEYYKSRYLETQQEFDEFQHDSRELEQEMETQLTQLEKENVELKRNLQKAQTERDVYAEKLAFGTNELKDQLETLEKELLEERDLNERLSHQIRELEQNNDDLERAKRALAASLEEFEKNVNQALERNAFLENELDEKEELSCMVQRLKEETSDLKRELAVRTRQERPSSITNAVNGSLSTGLQRKK</sequence>
<evidence type="ECO:0000256" key="2">
    <source>
        <dbReference type="ARBA" id="ARBA00004300"/>
    </source>
</evidence>
<evidence type="ECO:0000256" key="5">
    <source>
        <dbReference type="ARBA" id="ARBA00022701"/>
    </source>
</evidence>
<evidence type="ECO:0000256" key="1">
    <source>
        <dbReference type="ARBA" id="ARBA00004186"/>
    </source>
</evidence>
<dbReference type="Pfam" id="PF04880">
    <property type="entry name" value="NUDE_C"/>
    <property type="match status" value="1"/>
</dbReference>
<dbReference type="Proteomes" id="UP000694867">
    <property type="component" value="Unplaced"/>
</dbReference>
<dbReference type="InterPro" id="IPR033494">
    <property type="entry name" value="NUDE"/>
</dbReference>
<dbReference type="KEGG" id="goe:100900308"/>
<accession>A0AAJ7WHI7</accession>
<dbReference type="GO" id="GO:0005871">
    <property type="term" value="C:kinesin complex"/>
    <property type="evidence" value="ECO:0007669"/>
    <property type="project" value="TreeGrafter"/>
</dbReference>
<dbReference type="GO" id="GO:0005819">
    <property type="term" value="C:spindle"/>
    <property type="evidence" value="ECO:0007669"/>
    <property type="project" value="UniProtKB-SubCell"/>
</dbReference>
<keyword evidence="7" id="KW-0206">Cytoskeleton</keyword>
<evidence type="ECO:0000256" key="7">
    <source>
        <dbReference type="ARBA" id="ARBA00023212"/>
    </source>
</evidence>
<dbReference type="GO" id="GO:0007100">
    <property type="term" value="P:mitotic centrosome separation"/>
    <property type="evidence" value="ECO:0007669"/>
    <property type="project" value="TreeGrafter"/>
</dbReference>
<dbReference type="RefSeq" id="XP_028967334.1">
    <property type="nucleotide sequence ID" value="XM_029111501.1"/>
</dbReference>
<feature type="compositionally biased region" description="Basic and acidic residues" evidence="8">
    <location>
        <begin position="167"/>
        <end position="179"/>
    </location>
</feature>
<name>A0AAJ7WHI7_9ACAR</name>
<dbReference type="AlphaFoldDB" id="A0AAJ7WHI7"/>
<gene>
    <name evidence="11" type="primary">LOC100900308</name>
</gene>
<dbReference type="GO" id="GO:0000132">
    <property type="term" value="P:establishment of mitotic spindle orientation"/>
    <property type="evidence" value="ECO:0007669"/>
    <property type="project" value="TreeGrafter"/>
</dbReference>
<dbReference type="GO" id="GO:0051642">
    <property type="term" value="P:centrosome localization"/>
    <property type="evidence" value="ECO:0007669"/>
    <property type="project" value="TreeGrafter"/>
</dbReference>
<protein>
    <submittedName>
        <fullName evidence="11">Nuclear distribution protein nudE-like 1-A</fullName>
    </submittedName>
</protein>
<evidence type="ECO:0000256" key="6">
    <source>
        <dbReference type="ARBA" id="ARBA00023054"/>
    </source>
</evidence>